<dbReference type="AlphaFoldDB" id="A0AAV4C3U7"/>
<organism evidence="1 2">
    <name type="scientific">Plakobranchus ocellatus</name>
    <dbReference type="NCBI Taxonomy" id="259542"/>
    <lineage>
        <taxon>Eukaryota</taxon>
        <taxon>Metazoa</taxon>
        <taxon>Spiralia</taxon>
        <taxon>Lophotrochozoa</taxon>
        <taxon>Mollusca</taxon>
        <taxon>Gastropoda</taxon>
        <taxon>Heterobranchia</taxon>
        <taxon>Euthyneura</taxon>
        <taxon>Panpulmonata</taxon>
        <taxon>Sacoglossa</taxon>
        <taxon>Placobranchoidea</taxon>
        <taxon>Plakobranchidae</taxon>
        <taxon>Plakobranchus</taxon>
    </lineage>
</organism>
<dbReference type="Proteomes" id="UP000735302">
    <property type="component" value="Unassembled WGS sequence"/>
</dbReference>
<accession>A0AAV4C3U7</accession>
<sequence>MARGQTLFQNSKQCPFNPIKAYRWCCHQKGTLNSTERGDKGFGALMAQFLGTYPEISSDRSAVGLSSSWPNCPDLMRASQPEVLLFLIS</sequence>
<reference evidence="1 2" key="1">
    <citation type="journal article" date="2021" name="Elife">
        <title>Chloroplast acquisition without the gene transfer in kleptoplastic sea slugs, Plakobranchus ocellatus.</title>
        <authorList>
            <person name="Maeda T."/>
            <person name="Takahashi S."/>
            <person name="Yoshida T."/>
            <person name="Shimamura S."/>
            <person name="Takaki Y."/>
            <person name="Nagai Y."/>
            <person name="Toyoda A."/>
            <person name="Suzuki Y."/>
            <person name="Arimoto A."/>
            <person name="Ishii H."/>
            <person name="Satoh N."/>
            <person name="Nishiyama T."/>
            <person name="Hasebe M."/>
            <person name="Maruyama T."/>
            <person name="Minagawa J."/>
            <person name="Obokata J."/>
            <person name="Shigenobu S."/>
        </authorList>
    </citation>
    <scope>NUCLEOTIDE SEQUENCE [LARGE SCALE GENOMIC DNA]</scope>
</reference>
<evidence type="ECO:0000313" key="1">
    <source>
        <dbReference type="EMBL" id="GFO26088.1"/>
    </source>
</evidence>
<dbReference type="EMBL" id="BLXT01005793">
    <property type="protein sequence ID" value="GFO26088.1"/>
    <property type="molecule type" value="Genomic_DNA"/>
</dbReference>
<proteinExistence type="predicted"/>
<evidence type="ECO:0000313" key="2">
    <source>
        <dbReference type="Proteomes" id="UP000735302"/>
    </source>
</evidence>
<comment type="caution">
    <text evidence="1">The sequence shown here is derived from an EMBL/GenBank/DDBJ whole genome shotgun (WGS) entry which is preliminary data.</text>
</comment>
<keyword evidence="2" id="KW-1185">Reference proteome</keyword>
<name>A0AAV4C3U7_9GAST</name>
<protein>
    <submittedName>
        <fullName evidence="1">Uncharacterized protein</fullName>
    </submittedName>
</protein>
<gene>
    <name evidence="1" type="ORF">PoB_005259300</name>
</gene>